<dbReference type="InterPro" id="IPR014867">
    <property type="entry name" value="Spore_coat_CotH_CotH2/3/7"/>
</dbReference>
<dbReference type="Proteomes" id="UP000193920">
    <property type="component" value="Unassembled WGS sequence"/>
</dbReference>
<keyword evidence="2" id="KW-0677">Repeat</keyword>
<accession>A0A1Y2AEK5</accession>
<dbReference type="OrthoDB" id="10267127at2759"/>
<keyword evidence="3" id="KW-0378">Hydrolase</keyword>
<evidence type="ECO:0000256" key="2">
    <source>
        <dbReference type="ARBA" id="ARBA00022737"/>
    </source>
</evidence>
<evidence type="ECO:0000313" key="6">
    <source>
        <dbReference type="Proteomes" id="UP000193920"/>
    </source>
</evidence>
<comment type="caution">
    <text evidence="5">The sequence shown here is derived from an EMBL/GenBank/DDBJ whole genome shotgun (WGS) entry which is preliminary data.</text>
</comment>
<feature type="domain" description="CBM10" evidence="4">
    <location>
        <begin position="1057"/>
        <end position="1097"/>
    </location>
</feature>
<dbReference type="Pfam" id="PF08757">
    <property type="entry name" value="CotH"/>
    <property type="match status" value="1"/>
</dbReference>
<reference evidence="5 6" key="1">
    <citation type="submission" date="2016-08" db="EMBL/GenBank/DDBJ databases">
        <title>A Parts List for Fungal Cellulosomes Revealed by Comparative Genomics.</title>
        <authorList>
            <consortium name="DOE Joint Genome Institute"/>
            <person name="Haitjema C.H."/>
            <person name="Gilmore S.P."/>
            <person name="Henske J.K."/>
            <person name="Solomon K.V."/>
            <person name="De Groot R."/>
            <person name="Kuo A."/>
            <person name="Mondo S.J."/>
            <person name="Salamov A.A."/>
            <person name="Labutti K."/>
            <person name="Zhao Z."/>
            <person name="Chiniquy J."/>
            <person name="Barry K."/>
            <person name="Brewer H.M."/>
            <person name="Purvine S.O."/>
            <person name="Wright A.T."/>
            <person name="Boxma B."/>
            <person name="Van Alen T."/>
            <person name="Hackstein J.H."/>
            <person name="Baker S.E."/>
            <person name="Grigoriev I.V."/>
            <person name="O'Malley M.A."/>
        </authorList>
    </citation>
    <scope>NUCLEOTIDE SEQUENCE [LARGE SCALE GENOMIC DNA]</scope>
    <source>
        <strain evidence="5 6">G1</strain>
    </source>
</reference>
<evidence type="ECO:0000259" key="4">
    <source>
        <dbReference type="PROSITE" id="PS51763"/>
    </source>
</evidence>
<dbReference type="InterPro" id="IPR002883">
    <property type="entry name" value="CBM10/Dockerin_dom"/>
</dbReference>
<dbReference type="Pfam" id="PF02013">
    <property type="entry name" value="CBM_10"/>
    <property type="match status" value="2"/>
</dbReference>
<dbReference type="AlphaFoldDB" id="A0A1Y2AEK5"/>
<keyword evidence="6" id="KW-1185">Reference proteome</keyword>
<dbReference type="Gene3D" id="3.90.1220.10">
    <property type="entry name" value="Cellulose docking domain, dockering"/>
    <property type="match status" value="2"/>
</dbReference>
<evidence type="ECO:0000256" key="3">
    <source>
        <dbReference type="ARBA" id="ARBA00022801"/>
    </source>
</evidence>
<dbReference type="GO" id="GO:0016787">
    <property type="term" value="F:hydrolase activity"/>
    <property type="evidence" value="ECO:0007669"/>
    <property type="project" value="UniProtKB-KW"/>
</dbReference>
<name>A0A1Y2AEK5_9FUNG</name>
<dbReference type="PANTHER" id="PTHR40050">
    <property type="entry name" value="INNER SPORE COAT PROTEIN H"/>
    <property type="match status" value="1"/>
</dbReference>
<dbReference type="SUPFAM" id="SSF64571">
    <property type="entry name" value="Cellulose docking domain, dockering"/>
    <property type="match status" value="2"/>
</dbReference>
<protein>
    <recommendedName>
        <fullName evidence="4">CBM10 domain-containing protein</fullName>
    </recommendedName>
</protein>
<evidence type="ECO:0000313" key="5">
    <source>
        <dbReference type="EMBL" id="ORY20697.1"/>
    </source>
</evidence>
<dbReference type="PROSITE" id="PS51763">
    <property type="entry name" value="CBM10"/>
    <property type="match status" value="2"/>
</dbReference>
<proteinExistence type="predicted"/>
<dbReference type="PANTHER" id="PTHR40050:SF1">
    <property type="entry name" value="INNER SPORE COAT PROTEIN H"/>
    <property type="match status" value="1"/>
</dbReference>
<sequence>MIVRFLFIVFYYVYYVFGDTSFISKGQRAELFEIMDNEVPTFKVSLPEEEFLIMKEKASRLDSLEYINSEIEYIIESINEQNFKELFPEYDFSELLPLDEEGFPNIDETLFTIDYIEYHSLSQKYYSINEIIFNILNSKEYINIMKVLYTIFSLDTSSITDTDMLYYINTYRYSQFVEYTNFNEIFPGYNFSEILPELPMNEENGHPNIDFQKYIISNNEYQNLIKICENLDEVLFNIFNNDKYLNLIKVFYILSKLDTSEKNYDDDIWFNIEKFGTNLIIDNNGNFSYRNLIYIKEIKEIVNSLNEQNFNEIFPGYNFSEILPELPMNEDGHPNIDYQQYIIPYNEYKNLLKIYNNVDEIYFNIFNNSKYLNLINVFYTLSNLNTTSKNNDSIWDEIEKRGNTVIKNNDGNFFFINYRYINNIKITIDILNKQNFNEIFPGYNITEILPELPMNENGHPNIDFRKFIDLEVYQEYNNLVRINFDSSEYFFNILQNNKYLNLIKILYTLSQLDMNLEEDNENNEIFEIYGPNNIEMKEDGNFIFYNYNKKFNQYNTYNFNKHFENYNFKKIPGEEEEIPYSFKTKNATMTVEINNQEKSFNKITFSLGGRLSRRYSKQLFNLKIRGGKELFGRRQFKLRSDATEPSYMRTKLMCDIYNKLGLPSISANYITLYINNEYMGFYILTDAFKESWIEYVYGEKDTTNLYKCEDCDLTYNTRYGFKNENNEATDIKELYEFLAKITKAKSITNIESFFDIDHFYKEIAMEFLSFGWDHYINHHNFYIYKNPQNNKWVYLNFDYDLDLGSFQYDFTKSITKKFSDMFYNDKLLSNIEHFNEILKEIVIKVFNPATLFPRIDEIKSFIRPYVQLDKTLNDNGEYPGRMNKNDDTFYSMEQWEASTEFDESLIGLKQFILLRYRYICKEYSIECDPMYLDENMNMNLTITETESLYPKETETSSFLIPTSTFDLINIEATTTSIEDTILPTSTSIFDSNIDETITSSALDFSNTEITTSTEDTILPTTISVLPTTNSILPTTNSQLNEPTRTLPSISETTITFKCLSEFLGYPCCSSELTTVYAEDEYGEWSYDFTKNEWCGLTKFEDSSNQDHSGECWSEILGYPCCKGCKIYETDSDGSWGYEFNQWCGIISSRCQKV</sequence>
<dbReference type="InterPro" id="IPR009034">
    <property type="entry name" value="Dockerin_dom_fun_sf"/>
</dbReference>
<gene>
    <name evidence="5" type="ORF">LY90DRAFT_516589</name>
</gene>
<dbReference type="EMBL" id="MCOG01000282">
    <property type="protein sequence ID" value="ORY20697.1"/>
    <property type="molecule type" value="Genomic_DNA"/>
</dbReference>
<keyword evidence="1" id="KW-0732">Signal</keyword>
<feature type="domain" description="CBM10" evidence="4">
    <location>
        <begin position="1110"/>
        <end position="1146"/>
    </location>
</feature>
<dbReference type="STRING" id="1754190.A0A1Y2AEK5"/>
<organism evidence="5 6">
    <name type="scientific">Neocallimastix californiae</name>
    <dbReference type="NCBI Taxonomy" id="1754190"/>
    <lineage>
        <taxon>Eukaryota</taxon>
        <taxon>Fungi</taxon>
        <taxon>Fungi incertae sedis</taxon>
        <taxon>Chytridiomycota</taxon>
        <taxon>Chytridiomycota incertae sedis</taxon>
        <taxon>Neocallimastigomycetes</taxon>
        <taxon>Neocallimastigales</taxon>
        <taxon>Neocallimastigaceae</taxon>
        <taxon>Neocallimastix</taxon>
    </lineage>
</organism>
<evidence type="ECO:0000256" key="1">
    <source>
        <dbReference type="ARBA" id="ARBA00022729"/>
    </source>
</evidence>